<protein>
    <submittedName>
        <fullName evidence="1">Fur-regulated basic protein B</fullName>
    </submittedName>
</protein>
<dbReference type="Pfam" id="PF13040">
    <property type="entry name" value="Fur_reg_FbpB"/>
    <property type="match status" value="1"/>
</dbReference>
<dbReference type="Proteomes" id="UP000092578">
    <property type="component" value="Unassembled WGS sequence"/>
</dbReference>
<dbReference type="InterPro" id="IPR025004">
    <property type="entry name" value="SenN/SenS"/>
</dbReference>
<dbReference type="RefSeq" id="WP_049661903.1">
    <property type="nucleotide sequence ID" value="NZ_MAYT01000003.1"/>
</dbReference>
<proteinExistence type="predicted"/>
<evidence type="ECO:0000313" key="1">
    <source>
        <dbReference type="EMBL" id="OCA91981.1"/>
    </source>
</evidence>
<keyword evidence="2" id="KW-1185">Reference proteome</keyword>
<name>A0A1B9B784_9BACI</name>
<reference evidence="2" key="1">
    <citation type="submission" date="2016-05" db="EMBL/GenBank/DDBJ databases">
        <authorList>
            <person name="Liu B."/>
            <person name="Wang J."/>
            <person name="Zhu Y."/>
            <person name="Liu G."/>
            <person name="Chen Q."/>
            <person name="Chen Z."/>
            <person name="Lan J."/>
            <person name="Che J."/>
            <person name="Ge C."/>
            <person name="Shi H."/>
            <person name="Pan Z."/>
            <person name="Liu X."/>
        </authorList>
    </citation>
    <scope>NUCLEOTIDE SEQUENCE [LARGE SCALE GENOMIC DNA]</scope>
    <source>
        <strain evidence="2">FJAT-27215</strain>
    </source>
</reference>
<accession>A0A1B9B784</accession>
<comment type="caution">
    <text evidence="1">The sequence shown here is derived from an EMBL/GenBank/DDBJ whole genome shotgun (WGS) entry which is preliminary data.</text>
</comment>
<evidence type="ECO:0000313" key="2">
    <source>
        <dbReference type="Proteomes" id="UP000092578"/>
    </source>
</evidence>
<sequence length="45" mass="5456">MRKRQRKSFAELVKENKSELLRNPAAMKEIEDRLEERLEIKRSAK</sequence>
<organism evidence="1 2">
    <name type="scientific">Pseudobacillus wudalianchiensis</name>
    <dbReference type="NCBI Taxonomy" id="1743143"/>
    <lineage>
        <taxon>Bacteria</taxon>
        <taxon>Bacillati</taxon>
        <taxon>Bacillota</taxon>
        <taxon>Bacilli</taxon>
        <taxon>Bacillales</taxon>
        <taxon>Bacillaceae</taxon>
        <taxon>Pseudobacillus</taxon>
    </lineage>
</organism>
<dbReference type="EMBL" id="MAYT01000003">
    <property type="protein sequence ID" value="OCA91981.1"/>
    <property type="molecule type" value="Genomic_DNA"/>
</dbReference>
<gene>
    <name evidence="1" type="ORF">A8F95_18925</name>
</gene>
<dbReference type="AlphaFoldDB" id="A0A1B9B784"/>